<evidence type="ECO:0000313" key="5">
    <source>
        <dbReference type="Proteomes" id="UP000076154"/>
    </source>
</evidence>
<evidence type="ECO:0000313" key="4">
    <source>
        <dbReference type="EMBL" id="RDB17265.1"/>
    </source>
</evidence>
<keyword evidence="3" id="KW-0812">Transmembrane</keyword>
<feature type="transmembrane region" description="Helical" evidence="3">
    <location>
        <begin position="239"/>
        <end position="260"/>
    </location>
</feature>
<dbReference type="EMBL" id="LUEZ02000113">
    <property type="protein sequence ID" value="RDB17265.1"/>
    <property type="molecule type" value="Genomic_DNA"/>
</dbReference>
<feature type="transmembrane region" description="Helical" evidence="3">
    <location>
        <begin position="352"/>
        <end position="371"/>
    </location>
</feature>
<proteinExistence type="inferred from homology"/>
<dbReference type="Pfam" id="PF07690">
    <property type="entry name" value="MFS_1"/>
    <property type="match status" value="1"/>
</dbReference>
<dbReference type="InterPro" id="IPR050327">
    <property type="entry name" value="Proton-linked_MCT"/>
</dbReference>
<reference evidence="4" key="1">
    <citation type="submission" date="2018-04" db="EMBL/GenBank/DDBJ databases">
        <title>Whole genome sequencing of Hypsizygus marmoreus.</title>
        <authorList>
            <person name="Choi I.-G."/>
            <person name="Min B."/>
            <person name="Kim J.-G."/>
            <person name="Kim S."/>
            <person name="Oh Y.-L."/>
            <person name="Kong W.-S."/>
            <person name="Park H."/>
            <person name="Jeong J."/>
            <person name="Song E.-S."/>
        </authorList>
    </citation>
    <scope>NUCLEOTIDE SEQUENCE [LARGE SCALE GENOMIC DNA]</scope>
    <source>
        <strain evidence="4">51987-8</strain>
    </source>
</reference>
<comment type="subcellular location">
    <subcellularLocation>
        <location evidence="1">Membrane</location>
        <topology evidence="1">Multi-pass membrane protein</topology>
    </subcellularLocation>
</comment>
<organism evidence="4 5">
    <name type="scientific">Hypsizygus marmoreus</name>
    <name type="common">White beech mushroom</name>
    <name type="synonym">Agaricus marmoreus</name>
    <dbReference type="NCBI Taxonomy" id="39966"/>
    <lineage>
        <taxon>Eukaryota</taxon>
        <taxon>Fungi</taxon>
        <taxon>Dikarya</taxon>
        <taxon>Basidiomycota</taxon>
        <taxon>Agaricomycotina</taxon>
        <taxon>Agaricomycetes</taxon>
        <taxon>Agaricomycetidae</taxon>
        <taxon>Agaricales</taxon>
        <taxon>Tricholomatineae</taxon>
        <taxon>Lyophyllaceae</taxon>
        <taxon>Hypsizygus</taxon>
    </lineage>
</organism>
<dbReference type="PANTHER" id="PTHR11360:SF234">
    <property type="entry name" value="MFS-TYPE TRANSPORTER DBAD-RELATED"/>
    <property type="match status" value="1"/>
</dbReference>
<feature type="transmembrane region" description="Helical" evidence="3">
    <location>
        <begin position="204"/>
        <end position="227"/>
    </location>
</feature>
<dbReference type="PANTHER" id="PTHR11360">
    <property type="entry name" value="MONOCARBOXYLATE TRANSPORTER"/>
    <property type="match status" value="1"/>
</dbReference>
<dbReference type="InParanoid" id="A0A369J9Z5"/>
<feature type="transmembrane region" description="Helical" evidence="3">
    <location>
        <begin position="445"/>
        <end position="465"/>
    </location>
</feature>
<dbReference type="InterPro" id="IPR011701">
    <property type="entry name" value="MFS"/>
</dbReference>
<keyword evidence="3" id="KW-0472">Membrane</keyword>
<dbReference type="SUPFAM" id="SSF103473">
    <property type="entry name" value="MFS general substrate transporter"/>
    <property type="match status" value="1"/>
</dbReference>
<evidence type="ECO:0000256" key="3">
    <source>
        <dbReference type="SAM" id="Phobius"/>
    </source>
</evidence>
<dbReference type="Proteomes" id="UP000076154">
    <property type="component" value="Unassembled WGS sequence"/>
</dbReference>
<dbReference type="OrthoDB" id="6499973at2759"/>
<name>A0A369J9Z5_HYPMA</name>
<feature type="transmembrane region" description="Helical" evidence="3">
    <location>
        <begin position="272"/>
        <end position="292"/>
    </location>
</feature>
<sequence>MSITSPQDPCIVGISWVRIRAVGSPSWMPPAIAFLTHYLYLLLPCLQRSLNTFRATPANLKSMSSPVTATISEKASLSTLTQEVDNEKGESNEISRAPGDDFPDGGWRAWSVVFGVWIFQFCTFGYTNAYGVFNDFYVREYLHENYTSSQISWIGSVQLFLVLSCGLIAGRGFDTGYFYHLTIGGAFLFIFCLFMLSLSKPEQYYQIFLTQGLGLGIATGLCYVPGLGLISQYFFRRRAIAMGIAATGSAVGGALHPIMLNRLFHGPVGFHSGVRASAGMCLGLLVLALPLLKPRLPPSRHHSSLLSTFRIFVRDPPYVIMTIGTTITYTGLYFPIFFVQLNAIKNGIEPHLAFYTIAILNAASVLGRIIPSLIVHRVGVFNVVIPCIGSAAILVFCTLVVNNVAGTMIFAILYGFFSGAYAGLIGPMIGSLAKSDSEIGARMGLCLAVTGFGGLVGTPISGALLSTSFVWWRPIVFAGLCVSMGTVCFCVSRYLTSKRKETQRL</sequence>
<protein>
    <submittedName>
        <fullName evidence="4">Riboflavin transporter MCH5</fullName>
    </submittedName>
</protein>
<dbReference type="Gene3D" id="1.20.1250.20">
    <property type="entry name" value="MFS general substrate transporter like domains"/>
    <property type="match status" value="2"/>
</dbReference>
<feature type="transmembrane region" description="Helical" evidence="3">
    <location>
        <begin position="27"/>
        <end position="46"/>
    </location>
</feature>
<feature type="transmembrane region" description="Helical" evidence="3">
    <location>
        <begin position="378"/>
        <end position="401"/>
    </location>
</feature>
<dbReference type="AlphaFoldDB" id="A0A369J9Z5"/>
<dbReference type="InterPro" id="IPR036259">
    <property type="entry name" value="MFS_trans_sf"/>
</dbReference>
<keyword evidence="3" id="KW-1133">Transmembrane helix</keyword>
<feature type="transmembrane region" description="Helical" evidence="3">
    <location>
        <begin position="177"/>
        <end position="198"/>
    </location>
</feature>
<comment type="caution">
    <text evidence="4">The sequence shown here is derived from an EMBL/GenBank/DDBJ whole genome shotgun (WGS) entry which is preliminary data.</text>
</comment>
<dbReference type="GO" id="GO:0016020">
    <property type="term" value="C:membrane"/>
    <property type="evidence" value="ECO:0007669"/>
    <property type="project" value="UniProtKB-SubCell"/>
</dbReference>
<dbReference type="GO" id="GO:0022857">
    <property type="term" value="F:transmembrane transporter activity"/>
    <property type="evidence" value="ECO:0007669"/>
    <property type="project" value="InterPro"/>
</dbReference>
<feature type="transmembrane region" description="Helical" evidence="3">
    <location>
        <begin position="407"/>
        <end position="433"/>
    </location>
</feature>
<keyword evidence="5" id="KW-1185">Reference proteome</keyword>
<feature type="transmembrane region" description="Helical" evidence="3">
    <location>
        <begin position="318"/>
        <end position="340"/>
    </location>
</feature>
<feature type="transmembrane region" description="Helical" evidence="3">
    <location>
        <begin position="471"/>
        <end position="495"/>
    </location>
</feature>
<evidence type="ECO:0000256" key="2">
    <source>
        <dbReference type="ARBA" id="ARBA00006727"/>
    </source>
</evidence>
<comment type="similarity">
    <text evidence="2">Belongs to the major facilitator superfamily. Monocarboxylate porter (TC 2.A.1.13) family.</text>
</comment>
<feature type="transmembrane region" description="Helical" evidence="3">
    <location>
        <begin position="109"/>
        <end position="131"/>
    </location>
</feature>
<evidence type="ECO:0000256" key="1">
    <source>
        <dbReference type="ARBA" id="ARBA00004141"/>
    </source>
</evidence>
<accession>A0A369J9Z5</accession>
<feature type="transmembrane region" description="Helical" evidence="3">
    <location>
        <begin position="151"/>
        <end position="170"/>
    </location>
</feature>
<gene>
    <name evidence="4" type="primary">MCH5_8</name>
    <name evidence="4" type="ORF">Hypma_001700</name>
</gene>